<sequence length="211" mass="23708">MTTQRFGRSPGRPKSAEKSVSTKESVLHAAASLFLQNGFQKVSIDDIAKEAGVTKASVYYYFGSKAELFTETMIAMMKRIREQIAQLLQADTSLYERLLAVAVAHLRSTATFDLEGFMRESRTSLSEEQMEQMRLAEEGMYECVEEAFLQAIQEEDIPEVNARFAAHSFIALVRVGNYRQPDGSFFFETTEEAAAQIMSVFWNGFFSSPAS</sequence>
<dbReference type="PANTHER" id="PTHR30055">
    <property type="entry name" value="HTH-TYPE TRANSCRIPTIONAL REGULATOR RUTR"/>
    <property type="match status" value="1"/>
</dbReference>
<dbReference type="SUPFAM" id="SSF46689">
    <property type="entry name" value="Homeodomain-like"/>
    <property type="match status" value="1"/>
</dbReference>
<evidence type="ECO:0000256" key="1">
    <source>
        <dbReference type="ARBA" id="ARBA00022491"/>
    </source>
</evidence>
<keyword evidence="9" id="KW-1185">Reference proteome</keyword>
<evidence type="ECO:0000259" key="7">
    <source>
        <dbReference type="PROSITE" id="PS50977"/>
    </source>
</evidence>
<dbReference type="Proteomes" id="UP001156102">
    <property type="component" value="Unassembled WGS sequence"/>
</dbReference>
<dbReference type="InterPro" id="IPR023772">
    <property type="entry name" value="DNA-bd_HTH_TetR-type_CS"/>
</dbReference>
<evidence type="ECO:0000256" key="5">
    <source>
        <dbReference type="PROSITE-ProRule" id="PRU00335"/>
    </source>
</evidence>
<dbReference type="EMBL" id="JANCLT010000012">
    <property type="protein sequence ID" value="MCP8970492.1"/>
    <property type="molecule type" value="Genomic_DNA"/>
</dbReference>
<dbReference type="FunFam" id="1.10.10.60:FF:000141">
    <property type="entry name" value="TetR family transcriptional regulator"/>
    <property type="match status" value="1"/>
</dbReference>
<dbReference type="RefSeq" id="WP_254760411.1">
    <property type="nucleotide sequence ID" value="NZ_JANCLT010000012.1"/>
</dbReference>
<feature type="DNA-binding region" description="H-T-H motif" evidence="5">
    <location>
        <begin position="43"/>
        <end position="62"/>
    </location>
</feature>
<evidence type="ECO:0000256" key="3">
    <source>
        <dbReference type="ARBA" id="ARBA00023125"/>
    </source>
</evidence>
<feature type="domain" description="HTH tetR-type" evidence="7">
    <location>
        <begin position="20"/>
        <end position="80"/>
    </location>
</feature>
<protein>
    <submittedName>
        <fullName evidence="8">TetR/AcrR family transcriptional regulator</fullName>
    </submittedName>
</protein>
<dbReference type="GO" id="GO:0045892">
    <property type="term" value="P:negative regulation of DNA-templated transcription"/>
    <property type="evidence" value="ECO:0007669"/>
    <property type="project" value="UniProtKB-ARBA"/>
</dbReference>
<evidence type="ECO:0000256" key="2">
    <source>
        <dbReference type="ARBA" id="ARBA00023015"/>
    </source>
</evidence>
<dbReference type="GO" id="GO:0000976">
    <property type="term" value="F:transcription cis-regulatory region binding"/>
    <property type="evidence" value="ECO:0007669"/>
    <property type="project" value="TreeGrafter"/>
</dbReference>
<dbReference type="AlphaFoldDB" id="A0AA41X842"/>
<evidence type="ECO:0000313" key="9">
    <source>
        <dbReference type="Proteomes" id="UP001156102"/>
    </source>
</evidence>
<evidence type="ECO:0000256" key="4">
    <source>
        <dbReference type="ARBA" id="ARBA00023163"/>
    </source>
</evidence>
<keyword evidence="1" id="KW-0678">Repressor</keyword>
<dbReference type="InterPro" id="IPR050109">
    <property type="entry name" value="HTH-type_TetR-like_transc_reg"/>
</dbReference>
<dbReference type="GO" id="GO:0003700">
    <property type="term" value="F:DNA-binding transcription factor activity"/>
    <property type="evidence" value="ECO:0007669"/>
    <property type="project" value="TreeGrafter"/>
</dbReference>
<dbReference type="PROSITE" id="PS50977">
    <property type="entry name" value="HTH_TETR_2"/>
    <property type="match status" value="1"/>
</dbReference>
<gene>
    <name evidence="8" type="ORF">NK662_18400</name>
</gene>
<dbReference type="PRINTS" id="PR00455">
    <property type="entry name" value="HTHTETR"/>
</dbReference>
<comment type="caution">
    <text evidence="8">The sequence shown here is derived from an EMBL/GenBank/DDBJ whole genome shotgun (WGS) entry which is preliminary data.</text>
</comment>
<evidence type="ECO:0000313" key="8">
    <source>
        <dbReference type="EMBL" id="MCP8970492.1"/>
    </source>
</evidence>
<dbReference type="Gene3D" id="1.10.357.10">
    <property type="entry name" value="Tetracycline Repressor, domain 2"/>
    <property type="match status" value="1"/>
</dbReference>
<proteinExistence type="predicted"/>
<dbReference type="PROSITE" id="PS01081">
    <property type="entry name" value="HTH_TETR_1"/>
    <property type="match status" value="1"/>
</dbReference>
<dbReference type="Gene3D" id="1.10.10.60">
    <property type="entry name" value="Homeodomain-like"/>
    <property type="match status" value="1"/>
</dbReference>
<dbReference type="Pfam" id="PF00440">
    <property type="entry name" value="TetR_N"/>
    <property type="match status" value="1"/>
</dbReference>
<accession>A0AA41X842</accession>
<keyword evidence="2" id="KW-0805">Transcription regulation</keyword>
<keyword evidence="3 5" id="KW-0238">DNA-binding</keyword>
<dbReference type="PANTHER" id="PTHR30055:SF175">
    <property type="entry name" value="HTH-TYPE TRANSCRIPTIONAL REPRESSOR KSTR2"/>
    <property type="match status" value="1"/>
</dbReference>
<reference evidence="8" key="1">
    <citation type="submission" date="2022-07" db="EMBL/GenBank/DDBJ databases">
        <authorList>
            <person name="Li W.-J."/>
            <person name="Deng Q.-Q."/>
        </authorList>
    </citation>
    <scope>NUCLEOTIDE SEQUENCE</scope>
    <source>
        <strain evidence="8">SYSU M60031</strain>
    </source>
</reference>
<dbReference type="InterPro" id="IPR001647">
    <property type="entry name" value="HTH_TetR"/>
</dbReference>
<evidence type="ECO:0000256" key="6">
    <source>
        <dbReference type="SAM" id="MobiDB-lite"/>
    </source>
</evidence>
<dbReference type="InterPro" id="IPR009057">
    <property type="entry name" value="Homeodomain-like_sf"/>
</dbReference>
<organism evidence="8 9">
    <name type="scientific">Ectobacillus ponti</name>
    <dbReference type="NCBI Taxonomy" id="2961894"/>
    <lineage>
        <taxon>Bacteria</taxon>
        <taxon>Bacillati</taxon>
        <taxon>Bacillota</taxon>
        <taxon>Bacilli</taxon>
        <taxon>Bacillales</taxon>
        <taxon>Bacillaceae</taxon>
        <taxon>Ectobacillus</taxon>
    </lineage>
</organism>
<feature type="region of interest" description="Disordered" evidence="6">
    <location>
        <begin position="1"/>
        <end position="20"/>
    </location>
</feature>
<name>A0AA41X842_9BACI</name>
<keyword evidence="4" id="KW-0804">Transcription</keyword>